<feature type="domain" description="UspA" evidence="4">
    <location>
        <begin position="140"/>
        <end position="208"/>
    </location>
</feature>
<organism evidence="5 6">
    <name type="scientific">Pseudorhizobium endolithicum</name>
    <dbReference type="NCBI Taxonomy" id="1191678"/>
    <lineage>
        <taxon>Bacteria</taxon>
        <taxon>Pseudomonadati</taxon>
        <taxon>Pseudomonadota</taxon>
        <taxon>Alphaproteobacteria</taxon>
        <taxon>Hyphomicrobiales</taxon>
        <taxon>Rhizobiaceae</taxon>
        <taxon>Rhizobium/Agrobacterium group</taxon>
        <taxon>Pseudorhizobium</taxon>
    </lineage>
</organism>
<keyword evidence="6" id="KW-1185">Reference proteome</keyword>
<evidence type="ECO:0000313" key="6">
    <source>
        <dbReference type="Proteomes" id="UP000606921"/>
    </source>
</evidence>
<dbReference type="SUPFAM" id="SSF52402">
    <property type="entry name" value="Adenine nucleotide alpha hydrolases-like"/>
    <property type="match status" value="2"/>
</dbReference>
<accession>A0ABN7JMC3</accession>
<dbReference type="CDD" id="cd00293">
    <property type="entry name" value="USP-like"/>
    <property type="match status" value="1"/>
</dbReference>
<dbReference type="EMBL" id="CABFWF030000012">
    <property type="protein sequence ID" value="CAD7038231.1"/>
    <property type="molecule type" value="Genomic_DNA"/>
</dbReference>
<evidence type="ECO:0000256" key="3">
    <source>
        <dbReference type="ARBA" id="ARBA00022840"/>
    </source>
</evidence>
<dbReference type="PANTHER" id="PTHR46268:SF27">
    <property type="entry name" value="UNIVERSAL STRESS PROTEIN RV2623"/>
    <property type="match status" value="1"/>
</dbReference>
<keyword evidence="3" id="KW-0067">ATP-binding</keyword>
<evidence type="ECO:0000259" key="4">
    <source>
        <dbReference type="Pfam" id="PF00582"/>
    </source>
</evidence>
<comment type="caution">
    <text evidence="5">The sequence shown here is derived from an EMBL/GenBank/DDBJ whole genome shotgun (WGS) entry which is preliminary data.</text>
</comment>
<name>A0ABN7JMC3_9HYPH</name>
<dbReference type="Gene3D" id="3.40.50.620">
    <property type="entry name" value="HUPs"/>
    <property type="match status" value="2"/>
</dbReference>
<evidence type="ECO:0000256" key="2">
    <source>
        <dbReference type="ARBA" id="ARBA00022741"/>
    </source>
</evidence>
<protein>
    <submittedName>
        <fullName evidence="5">Universal stress protein UspA</fullName>
    </submittedName>
</protein>
<sequence>MTKKIVVGTDFSSRSDRAIRRATILAKSLSASLTLVHAVKDDQAPRLVEAERAAAESLLAEQVLAIRQIDGVACQSLVVLGDASTAFLQACKDLEPDLAVIGPHRRHLFRDVFVGTTAERAIRVSRQPVLMANGTPAGEYRHVLLAVDLSQTSAAALNAVEHLGLDRKTALSVVYVFDAPVASTMLFSGIGKADVADYVRDQEQRASQELSEFLQGHGILPATTFVRRADGPMRRSSSSWPTNWGPISWRWARMAGPDS</sequence>
<dbReference type="PANTHER" id="PTHR46268">
    <property type="entry name" value="STRESS RESPONSE PROTEIN NHAX"/>
    <property type="match status" value="1"/>
</dbReference>
<dbReference type="Proteomes" id="UP000606921">
    <property type="component" value="Unassembled WGS sequence"/>
</dbReference>
<dbReference type="PRINTS" id="PR01438">
    <property type="entry name" value="UNVRSLSTRESS"/>
</dbReference>
<dbReference type="RefSeq" id="WP_142592695.1">
    <property type="nucleotide sequence ID" value="NZ_CABFWF030000012.1"/>
</dbReference>
<evidence type="ECO:0000313" key="5">
    <source>
        <dbReference type="EMBL" id="CAD7038231.1"/>
    </source>
</evidence>
<proteinExistence type="inferred from homology"/>
<comment type="similarity">
    <text evidence="1">Belongs to the universal stress protein A family.</text>
</comment>
<gene>
    <name evidence="5" type="ORF">REJC140_00597</name>
</gene>
<reference evidence="5 6" key="1">
    <citation type="submission" date="2020-11" db="EMBL/GenBank/DDBJ databases">
        <authorList>
            <person name="Lassalle F."/>
        </authorList>
    </citation>
    <scope>NUCLEOTIDE SEQUENCE [LARGE SCALE GENOMIC DNA]</scope>
    <source>
        <strain evidence="5 6">JC140</strain>
    </source>
</reference>
<evidence type="ECO:0000256" key="1">
    <source>
        <dbReference type="ARBA" id="ARBA00008791"/>
    </source>
</evidence>
<dbReference type="InterPro" id="IPR006015">
    <property type="entry name" value="Universal_stress_UspA"/>
</dbReference>
<dbReference type="InterPro" id="IPR006016">
    <property type="entry name" value="UspA"/>
</dbReference>
<dbReference type="InterPro" id="IPR014729">
    <property type="entry name" value="Rossmann-like_a/b/a_fold"/>
</dbReference>
<keyword evidence="2" id="KW-0547">Nucleotide-binding</keyword>
<feature type="domain" description="UspA" evidence="4">
    <location>
        <begin position="1"/>
        <end position="131"/>
    </location>
</feature>
<dbReference type="Pfam" id="PF00582">
    <property type="entry name" value="Usp"/>
    <property type="match status" value="2"/>
</dbReference>